<gene>
    <name evidence="1" type="ORF">CYMTET_2810</name>
</gene>
<sequence>MLSHFTSRNLELMRRKRKLWLLLDLHGIELQASNGGGTVLAGPILVPGTGGAVARGGDRRAPAQGPLHYFPVCLKGPSCSEPPAGTPACFISPAPSELPLTWKGSGDGTDRHQEHKKYDEVRPGDKIKIFWLENWECYPGIVGATSDDGRTTITYDNGDVENIVLKEERYRVPHFVTTEEQQQEVRSTPWRTALLQHLTGELGDNKYSDTATVMQASTLQRSTTSG</sequence>
<keyword evidence="2" id="KW-1185">Reference proteome</keyword>
<evidence type="ECO:0000313" key="1">
    <source>
        <dbReference type="EMBL" id="KAK3289775.1"/>
    </source>
</evidence>
<name>A0AAE0LM04_9CHLO</name>
<dbReference type="Proteomes" id="UP001190700">
    <property type="component" value="Unassembled WGS sequence"/>
</dbReference>
<evidence type="ECO:0000313" key="2">
    <source>
        <dbReference type="Proteomes" id="UP001190700"/>
    </source>
</evidence>
<protein>
    <submittedName>
        <fullName evidence="1">Uncharacterized protein</fullName>
    </submittedName>
</protein>
<accession>A0AAE0LM04</accession>
<dbReference type="Gene3D" id="2.30.30.140">
    <property type="match status" value="1"/>
</dbReference>
<comment type="caution">
    <text evidence="1">The sequence shown here is derived from an EMBL/GenBank/DDBJ whole genome shotgun (WGS) entry which is preliminary data.</text>
</comment>
<proteinExistence type="predicted"/>
<dbReference type="EMBL" id="LGRX02000044">
    <property type="protein sequence ID" value="KAK3289775.1"/>
    <property type="molecule type" value="Genomic_DNA"/>
</dbReference>
<reference evidence="1 2" key="1">
    <citation type="journal article" date="2015" name="Genome Biol. Evol.">
        <title>Comparative Genomics of a Bacterivorous Green Alga Reveals Evolutionary Causalities and Consequences of Phago-Mixotrophic Mode of Nutrition.</title>
        <authorList>
            <person name="Burns J.A."/>
            <person name="Paasch A."/>
            <person name="Narechania A."/>
            <person name="Kim E."/>
        </authorList>
    </citation>
    <scope>NUCLEOTIDE SEQUENCE [LARGE SCALE GENOMIC DNA]</scope>
    <source>
        <strain evidence="1 2">PLY_AMNH</strain>
    </source>
</reference>
<organism evidence="1 2">
    <name type="scientific">Cymbomonas tetramitiformis</name>
    <dbReference type="NCBI Taxonomy" id="36881"/>
    <lineage>
        <taxon>Eukaryota</taxon>
        <taxon>Viridiplantae</taxon>
        <taxon>Chlorophyta</taxon>
        <taxon>Pyramimonadophyceae</taxon>
        <taxon>Pyramimonadales</taxon>
        <taxon>Pyramimonadaceae</taxon>
        <taxon>Cymbomonas</taxon>
    </lineage>
</organism>
<dbReference type="AlphaFoldDB" id="A0AAE0LM04"/>